<gene>
    <name evidence="6" type="ORF">DESPIG_00667</name>
</gene>
<dbReference type="PANTHER" id="PTHR37326:SF1">
    <property type="entry name" value="BLL3975 PROTEIN"/>
    <property type="match status" value="1"/>
</dbReference>
<keyword evidence="2" id="KW-0479">Metal-binding</keyword>
<feature type="domain" description="Succinylglutamate desuccinylase/Aspartoacylase catalytic" evidence="5">
    <location>
        <begin position="48"/>
        <end position="233"/>
    </location>
</feature>
<dbReference type="GO" id="GO:0016788">
    <property type="term" value="F:hydrolase activity, acting on ester bonds"/>
    <property type="evidence" value="ECO:0007669"/>
    <property type="project" value="InterPro"/>
</dbReference>
<evidence type="ECO:0000256" key="1">
    <source>
        <dbReference type="ARBA" id="ARBA00001947"/>
    </source>
</evidence>
<dbReference type="CDD" id="cd06254">
    <property type="entry name" value="M14_ASTE_ASPA-like"/>
    <property type="match status" value="1"/>
</dbReference>
<dbReference type="EMBL" id="ABXU01000023">
    <property type="protein sequence ID" value="EEB34394.1"/>
    <property type="molecule type" value="Genomic_DNA"/>
</dbReference>
<dbReference type="AlphaFoldDB" id="B6WRH6"/>
<evidence type="ECO:0000259" key="5">
    <source>
        <dbReference type="Pfam" id="PF24827"/>
    </source>
</evidence>
<dbReference type="eggNOG" id="COG3608">
    <property type="taxonomic scope" value="Bacteria"/>
</dbReference>
<evidence type="ECO:0000313" key="6">
    <source>
        <dbReference type="EMBL" id="EEB34394.1"/>
    </source>
</evidence>
<dbReference type="Gene3D" id="3.40.630.10">
    <property type="entry name" value="Zn peptidases"/>
    <property type="match status" value="1"/>
</dbReference>
<dbReference type="InterPro" id="IPR053138">
    <property type="entry name" value="N-alpha-Ac-DABA_deacetylase"/>
</dbReference>
<reference evidence="6 7" key="1">
    <citation type="submission" date="2008-10" db="EMBL/GenBank/DDBJ databases">
        <title>Draft genome sequence of Desulvovibrio piger (ATCC 29098).</title>
        <authorList>
            <person name="Sudarsanam P."/>
            <person name="Ley R."/>
            <person name="Guruge J."/>
            <person name="Turnbaugh P.J."/>
            <person name="Mahowald M."/>
            <person name="Liep D."/>
            <person name="Gordon J."/>
        </authorList>
    </citation>
    <scope>NUCLEOTIDE SEQUENCE [LARGE SCALE GENOMIC DNA]</scope>
    <source>
        <strain evidence="6 7">ATCC 29098</strain>
    </source>
</reference>
<organism evidence="6 7">
    <name type="scientific">Desulfovibrio piger ATCC 29098</name>
    <dbReference type="NCBI Taxonomy" id="411464"/>
    <lineage>
        <taxon>Bacteria</taxon>
        <taxon>Pseudomonadati</taxon>
        <taxon>Thermodesulfobacteriota</taxon>
        <taxon>Desulfovibrionia</taxon>
        <taxon>Desulfovibrionales</taxon>
        <taxon>Desulfovibrionaceae</taxon>
        <taxon>Desulfovibrio</taxon>
    </lineage>
</organism>
<evidence type="ECO:0000256" key="2">
    <source>
        <dbReference type="ARBA" id="ARBA00022723"/>
    </source>
</evidence>
<dbReference type="STRING" id="901.DESPIGER_0370"/>
<evidence type="ECO:0000256" key="3">
    <source>
        <dbReference type="ARBA" id="ARBA00022801"/>
    </source>
</evidence>
<dbReference type="GO" id="GO:0046872">
    <property type="term" value="F:metal ion binding"/>
    <property type="evidence" value="ECO:0007669"/>
    <property type="project" value="UniProtKB-KW"/>
</dbReference>
<dbReference type="InterPro" id="IPR043795">
    <property type="entry name" value="N-alpha-Ac-DABA-like"/>
</dbReference>
<keyword evidence="4" id="KW-0862">Zinc</keyword>
<name>B6WRH6_9BACT</name>
<reference evidence="6 7" key="2">
    <citation type="submission" date="2008-10" db="EMBL/GenBank/DDBJ databases">
        <authorList>
            <person name="Fulton L."/>
            <person name="Clifton S."/>
            <person name="Fulton B."/>
            <person name="Xu J."/>
            <person name="Minx P."/>
            <person name="Pepin K.H."/>
            <person name="Johnson M."/>
            <person name="Bhonagiri V."/>
            <person name="Nash W.E."/>
            <person name="Mardis E.R."/>
            <person name="Wilson R.K."/>
        </authorList>
    </citation>
    <scope>NUCLEOTIDE SEQUENCE [LARGE SCALE GENOMIC DNA]</scope>
    <source>
        <strain evidence="6 7">ATCC 29098</strain>
    </source>
</reference>
<dbReference type="GO" id="GO:0016811">
    <property type="term" value="F:hydrolase activity, acting on carbon-nitrogen (but not peptide) bonds, in linear amides"/>
    <property type="evidence" value="ECO:0007669"/>
    <property type="project" value="InterPro"/>
</dbReference>
<dbReference type="Proteomes" id="UP000003676">
    <property type="component" value="Unassembled WGS sequence"/>
</dbReference>
<dbReference type="InterPro" id="IPR055438">
    <property type="entry name" value="AstE_AspA_cat"/>
</dbReference>
<protein>
    <submittedName>
        <fullName evidence="6">Succinylglutamate desuccinylase/aspartoacylase family protein</fullName>
    </submittedName>
</protein>
<dbReference type="Pfam" id="PF24827">
    <property type="entry name" value="AstE_AspA_cat"/>
    <property type="match status" value="1"/>
</dbReference>
<dbReference type="PANTHER" id="PTHR37326">
    <property type="entry name" value="BLL3975 PROTEIN"/>
    <property type="match status" value="1"/>
</dbReference>
<sequence length="321" mass="34863">MLNLILTETYMNFHQASRAEAAPGQKTIALLRDRDLSLPVTTIHGNRPGPRVLLTAGIHGCEYCSIQAAIELASELDQDAVAGRLTIVHLANASGFSERLSEIVAEDGKNLNRVFPGRDDGSQAERLAHLITSLQDDADFYADMHGGDLHESMHPFVFIPGVAEEQVTDRARQAAQVLDVDVRVLSSATTGAYNSAALRGVPSLLIERGGNGVWSRAEVDAYKRDIRALLAHLQLLPPLAESPHREQREIRDAVYLTAKDQGCWYPEVTPGAPVSQGEILGTVRDIFGRAIDCYRAEKDGIVLYMTVSLAVKAGTPLVAYG</sequence>
<dbReference type="HOGENOM" id="CLU_035605_0_0_7"/>
<keyword evidence="3" id="KW-0378">Hydrolase</keyword>
<comment type="cofactor">
    <cofactor evidence="1">
        <name>Zn(2+)</name>
        <dbReference type="ChEBI" id="CHEBI:29105"/>
    </cofactor>
</comment>
<comment type="caution">
    <text evidence="6">The sequence shown here is derived from an EMBL/GenBank/DDBJ whole genome shotgun (WGS) entry which is preliminary data.</text>
</comment>
<accession>B6WRH6</accession>
<dbReference type="SUPFAM" id="SSF53187">
    <property type="entry name" value="Zn-dependent exopeptidases"/>
    <property type="match status" value="1"/>
</dbReference>
<evidence type="ECO:0000256" key="4">
    <source>
        <dbReference type="ARBA" id="ARBA00022833"/>
    </source>
</evidence>
<dbReference type="PIRSF" id="PIRSF039012">
    <property type="entry name" value="ASP"/>
    <property type="match status" value="1"/>
</dbReference>
<proteinExistence type="predicted"/>
<evidence type="ECO:0000313" key="7">
    <source>
        <dbReference type="Proteomes" id="UP000003676"/>
    </source>
</evidence>